<gene>
    <name evidence="2" type="ORF">R1sor_002761</name>
</gene>
<dbReference type="Pfam" id="PF13966">
    <property type="entry name" value="zf-RVT"/>
    <property type="match status" value="1"/>
</dbReference>
<proteinExistence type="predicted"/>
<feature type="domain" description="Reverse transcriptase zinc-binding" evidence="1">
    <location>
        <begin position="156"/>
        <end position="219"/>
    </location>
</feature>
<dbReference type="AlphaFoldDB" id="A0ABD3H5U0"/>
<comment type="caution">
    <text evidence="2">The sequence shown here is derived from an EMBL/GenBank/DDBJ whole genome shotgun (WGS) entry which is preliminary data.</text>
</comment>
<reference evidence="2 3" key="1">
    <citation type="submission" date="2024-09" db="EMBL/GenBank/DDBJ databases">
        <title>Chromosome-scale assembly of Riccia sorocarpa.</title>
        <authorList>
            <person name="Paukszto L."/>
        </authorList>
    </citation>
    <scope>NUCLEOTIDE SEQUENCE [LARGE SCALE GENOMIC DNA]</scope>
    <source>
        <strain evidence="2">LP-2024</strain>
        <tissue evidence="2">Aerial parts of the thallus</tissue>
    </source>
</reference>
<evidence type="ECO:0000313" key="3">
    <source>
        <dbReference type="Proteomes" id="UP001633002"/>
    </source>
</evidence>
<dbReference type="InterPro" id="IPR026960">
    <property type="entry name" value="RVT-Znf"/>
</dbReference>
<accession>A0ABD3H5U0</accession>
<dbReference type="EMBL" id="JBJQOH010000006">
    <property type="protein sequence ID" value="KAL3684739.1"/>
    <property type="molecule type" value="Genomic_DNA"/>
</dbReference>
<dbReference type="Proteomes" id="UP001633002">
    <property type="component" value="Unassembled WGS sequence"/>
</dbReference>
<keyword evidence="3" id="KW-1185">Reference proteome</keyword>
<organism evidence="2 3">
    <name type="scientific">Riccia sorocarpa</name>
    <dbReference type="NCBI Taxonomy" id="122646"/>
    <lineage>
        <taxon>Eukaryota</taxon>
        <taxon>Viridiplantae</taxon>
        <taxon>Streptophyta</taxon>
        <taxon>Embryophyta</taxon>
        <taxon>Marchantiophyta</taxon>
        <taxon>Marchantiopsida</taxon>
        <taxon>Marchantiidae</taxon>
        <taxon>Marchantiales</taxon>
        <taxon>Ricciaceae</taxon>
        <taxon>Riccia</taxon>
    </lineage>
</organism>
<sequence length="219" mass="25585">MKRLCLGWEQIKSFCRARVQQTEPAEKMNSLKKEIEERRYLLPFHSTEIEVEELQQLEKLLHTLEDQEAAMWVMRSRSKWLAEGEAPTNFFFRQNMLEESWRVITSASPVNHPIEELNCWTWNFSENIPGLKAVNIAYLLQVLQPKEVSYLVPSLLPQTDADKRWKALWTSNSSLRSKLDIWHLLHQGFFTNHKATTIGVAKGVCKVCTTKLDSIDHLF</sequence>
<name>A0ABD3H5U0_9MARC</name>
<protein>
    <recommendedName>
        <fullName evidence="1">Reverse transcriptase zinc-binding domain-containing protein</fullName>
    </recommendedName>
</protein>
<evidence type="ECO:0000313" key="2">
    <source>
        <dbReference type="EMBL" id="KAL3684739.1"/>
    </source>
</evidence>
<evidence type="ECO:0000259" key="1">
    <source>
        <dbReference type="Pfam" id="PF13966"/>
    </source>
</evidence>